<gene>
    <name evidence="3" type="ORF">FKW44_010198</name>
</gene>
<dbReference type="SUPFAM" id="SSF49493">
    <property type="entry name" value="HSP40/DnaJ peptide-binding domain"/>
    <property type="match status" value="1"/>
</dbReference>
<evidence type="ECO:0000259" key="2">
    <source>
        <dbReference type="Pfam" id="PF01556"/>
    </source>
</evidence>
<dbReference type="AlphaFoldDB" id="A0A7T8HG76"/>
<organism evidence="3 4">
    <name type="scientific">Caligus rogercresseyi</name>
    <name type="common">Sea louse</name>
    <dbReference type="NCBI Taxonomy" id="217165"/>
    <lineage>
        <taxon>Eukaryota</taxon>
        <taxon>Metazoa</taxon>
        <taxon>Ecdysozoa</taxon>
        <taxon>Arthropoda</taxon>
        <taxon>Crustacea</taxon>
        <taxon>Multicrustacea</taxon>
        <taxon>Hexanauplia</taxon>
        <taxon>Copepoda</taxon>
        <taxon>Siphonostomatoida</taxon>
        <taxon>Caligidae</taxon>
        <taxon>Caligus</taxon>
    </lineage>
</organism>
<dbReference type="Gene3D" id="2.60.260.20">
    <property type="entry name" value="Urease metallochaperone UreE, N-terminal domain"/>
    <property type="match status" value="1"/>
</dbReference>
<dbReference type="FunFam" id="2.60.260.20:FF:000002">
    <property type="entry name" value="Dnaj homolog subfamily b member"/>
    <property type="match status" value="1"/>
</dbReference>
<dbReference type="GO" id="GO:0005829">
    <property type="term" value="C:cytosol"/>
    <property type="evidence" value="ECO:0007669"/>
    <property type="project" value="TreeGrafter"/>
</dbReference>
<dbReference type="InterPro" id="IPR002939">
    <property type="entry name" value="DnaJ_C"/>
</dbReference>
<dbReference type="PANTHER" id="PTHR24078">
    <property type="entry name" value="DNAJ HOMOLOG SUBFAMILY C MEMBER"/>
    <property type="match status" value="1"/>
</dbReference>
<dbReference type="InterPro" id="IPR008971">
    <property type="entry name" value="HSP40/DnaJ_pept-bd"/>
</dbReference>
<name>A0A7T8HG76_CALRO</name>
<feature type="domain" description="Chaperone DnaJ C-terminal" evidence="2">
    <location>
        <begin position="80"/>
        <end position="179"/>
    </location>
</feature>
<dbReference type="GO" id="GO:0051082">
    <property type="term" value="F:unfolded protein binding"/>
    <property type="evidence" value="ECO:0007669"/>
    <property type="project" value="InterPro"/>
</dbReference>
<keyword evidence="1" id="KW-0143">Chaperone</keyword>
<dbReference type="GO" id="GO:0051087">
    <property type="term" value="F:protein-folding chaperone binding"/>
    <property type="evidence" value="ECO:0007669"/>
    <property type="project" value="TreeGrafter"/>
</dbReference>
<dbReference type="EMBL" id="CP045895">
    <property type="protein sequence ID" value="QQP49498.1"/>
    <property type="molecule type" value="Genomic_DNA"/>
</dbReference>
<dbReference type="Pfam" id="PF01556">
    <property type="entry name" value="DnaJ_C"/>
    <property type="match status" value="1"/>
</dbReference>
<protein>
    <submittedName>
        <fullName evidence="3">DnaJ protein -like protein 1like</fullName>
    </submittedName>
</protein>
<proteinExistence type="predicted"/>
<dbReference type="OrthoDB" id="550424at2759"/>
<reference evidence="4" key="1">
    <citation type="submission" date="2021-01" db="EMBL/GenBank/DDBJ databases">
        <title>Caligus Genome Assembly.</title>
        <authorList>
            <person name="Gallardo-Escarate C."/>
        </authorList>
    </citation>
    <scope>NUCLEOTIDE SEQUENCE [LARGE SCALE GENOMIC DNA]</scope>
</reference>
<dbReference type="Proteomes" id="UP000595437">
    <property type="component" value="Chromosome 6"/>
</dbReference>
<dbReference type="CDD" id="cd10747">
    <property type="entry name" value="DnaJ_C"/>
    <property type="match status" value="1"/>
</dbReference>
<evidence type="ECO:0000313" key="4">
    <source>
        <dbReference type="Proteomes" id="UP000595437"/>
    </source>
</evidence>
<dbReference type="GO" id="GO:0006457">
    <property type="term" value="P:protein folding"/>
    <property type="evidence" value="ECO:0007669"/>
    <property type="project" value="InterPro"/>
</dbReference>
<evidence type="ECO:0000256" key="1">
    <source>
        <dbReference type="ARBA" id="ARBA00023186"/>
    </source>
</evidence>
<keyword evidence="4" id="KW-1185">Reference proteome</keyword>
<evidence type="ECO:0000313" key="3">
    <source>
        <dbReference type="EMBL" id="QQP49498.1"/>
    </source>
</evidence>
<accession>A0A7T8HG76</accession>
<sequence>MQELVAQASPTSTISAILMPEPPLLNASGRTIPSKAYFPSPSSQTWTLMIILGVWAASFNVSGNPGGFGKTEKKVQDSPVEHDLFVSLEDIAKGVTKRMKISRRVVSSDGTARKEEKVLTINVKPGWKPGTKITFQREGDQAPNKIPADIIFIIRDKPHKHFTREGSDLKYVCKITLKEKSRTRSFTYSLSSRLTLPPQ</sequence>
<dbReference type="InterPro" id="IPR051339">
    <property type="entry name" value="DnaJ_subfamily_B"/>
</dbReference>
<dbReference type="PANTHER" id="PTHR24078:SF553">
    <property type="entry name" value="DNAJ HOMOLOG SUBFAMILY B MEMBER 5"/>
    <property type="match status" value="1"/>
</dbReference>